<name>A0A6A6E9U1_9PEZI</name>
<keyword evidence="2" id="KW-1185">Reference proteome</keyword>
<evidence type="ECO:0000313" key="1">
    <source>
        <dbReference type="EMBL" id="KAF2187329.1"/>
    </source>
</evidence>
<organism evidence="1 2">
    <name type="scientific">Zopfia rhizophila CBS 207.26</name>
    <dbReference type="NCBI Taxonomy" id="1314779"/>
    <lineage>
        <taxon>Eukaryota</taxon>
        <taxon>Fungi</taxon>
        <taxon>Dikarya</taxon>
        <taxon>Ascomycota</taxon>
        <taxon>Pezizomycotina</taxon>
        <taxon>Dothideomycetes</taxon>
        <taxon>Dothideomycetes incertae sedis</taxon>
        <taxon>Zopfiaceae</taxon>
        <taxon>Zopfia</taxon>
    </lineage>
</organism>
<dbReference type="AlphaFoldDB" id="A0A6A6E9U1"/>
<reference evidence="1" key="1">
    <citation type="journal article" date="2020" name="Stud. Mycol.">
        <title>101 Dothideomycetes genomes: a test case for predicting lifestyles and emergence of pathogens.</title>
        <authorList>
            <person name="Haridas S."/>
            <person name="Albert R."/>
            <person name="Binder M."/>
            <person name="Bloem J."/>
            <person name="Labutti K."/>
            <person name="Salamov A."/>
            <person name="Andreopoulos B."/>
            <person name="Baker S."/>
            <person name="Barry K."/>
            <person name="Bills G."/>
            <person name="Bluhm B."/>
            <person name="Cannon C."/>
            <person name="Castanera R."/>
            <person name="Culley D."/>
            <person name="Daum C."/>
            <person name="Ezra D."/>
            <person name="Gonzalez J."/>
            <person name="Henrissat B."/>
            <person name="Kuo A."/>
            <person name="Liang C."/>
            <person name="Lipzen A."/>
            <person name="Lutzoni F."/>
            <person name="Magnuson J."/>
            <person name="Mondo S."/>
            <person name="Nolan M."/>
            <person name="Ohm R."/>
            <person name="Pangilinan J."/>
            <person name="Park H.-J."/>
            <person name="Ramirez L."/>
            <person name="Alfaro M."/>
            <person name="Sun H."/>
            <person name="Tritt A."/>
            <person name="Yoshinaga Y."/>
            <person name="Zwiers L.-H."/>
            <person name="Turgeon B."/>
            <person name="Goodwin S."/>
            <person name="Spatafora J."/>
            <person name="Crous P."/>
            <person name="Grigoriev I."/>
        </authorList>
    </citation>
    <scope>NUCLEOTIDE SEQUENCE</scope>
    <source>
        <strain evidence="1">CBS 207.26</strain>
    </source>
</reference>
<dbReference type="OrthoDB" id="18170at2759"/>
<proteinExistence type="predicted"/>
<dbReference type="InterPro" id="IPR044878">
    <property type="entry name" value="UbiA_sf"/>
</dbReference>
<dbReference type="EMBL" id="ML994627">
    <property type="protein sequence ID" value="KAF2187329.1"/>
    <property type="molecule type" value="Genomic_DNA"/>
</dbReference>
<protein>
    <submittedName>
        <fullName evidence="1">Uncharacterized protein</fullName>
    </submittedName>
</protein>
<dbReference type="Gene3D" id="1.10.357.140">
    <property type="entry name" value="UbiA prenyltransferase"/>
    <property type="match status" value="1"/>
</dbReference>
<accession>A0A6A6E9U1</accession>
<evidence type="ECO:0000313" key="2">
    <source>
        <dbReference type="Proteomes" id="UP000800200"/>
    </source>
</evidence>
<gene>
    <name evidence="1" type="ORF">K469DRAFT_705022</name>
</gene>
<dbReference type="Proteomes" id="UP000800200">
    <property type="component" value="Unassembled WGS sequence"/>
</dbReference>
<sequence length="100" mass="10889">MGCAWKNITDADIDRLMERTRSRHMARRASSVPMAHFFAAGFDGGLDCDIDSISPGAGRLGAYAVSYPYRKRVSNYAQVWVGNTLGWNVLLGSATAGFDV</sequence>